<accession>A0AAU4K0Y9</accession>
<organism evidence="1 2">
    <name type="scientific">Williamsia herbipolensis</name>
    <dbReference type="NCBI Taxonomy" id="1603258"/>
    <lineage>
        <taxon>Bacteria</taxon>
        <taxon>Bacillati</taxon>
        <taxon>Actinomycetota</taxon>
        <taxon>Actinomycetes</taxon>
        <taxon>Mycobacteriales</taxon>
        <taxon>Nocardiaceae</taxon>
        <taxon>Williamsia</taxon>
    </lineage>
</organism>
<dbReference type="RefSeq" id="WP_328857210.1">
    <property type="nucleotide sequence ID" value="NZ_CP108021.1"/>
</dbReference>
<dbReference type="KEGG" id="whr:OG579_19000"/>
<reference evidence="1 2" key="1">
    <citation type="submission" date="2022-10" db="EMBL/GenBank/DDBJ databases">
        <title>The complete genomes of actinobacterial strains from the NBC collection.</title>
        <authorList>
            <person name="Joergensen T.S."/>
            <person name="Alvarez Arevalo M."/>
            <person name="Sterndorff E.B."/>
            <person name="Faurdal D."/>
            <person name="Vuksanovic O."/>
            <person name="Mourched A.-S."/>
            <person name="Charusanti P."/>
            <person name="Shaw S."/>
            <person name="Blin K."/>
            <person name="Weber T."/>
        </authorList>
    </citation>
    <scope>NUCLEOTIDE SEQUENCE [LARGE SCALE GENOMIC DNA]</scope>
    <source>
        <strain evidence="1 2">NBC_00319</strain>
    </source>
</reference>
<sequence length="102" mass="10322">MSDVMKADLDAIRALAGKQHDSASTIRGLDVGKAFSATISGLAGSDVEAVCARAETAVEAALAEVAARVDALADANRTAAETVGLADDTYAASIRATLNMEP</sequence>
<keyword evidence="2" id="KW-1185">Reference proteome</keyword>
<evidence type="ECO:0000313" key="1">
    <source>
        <dbReference type="EMBL" id="WUM19758.1"/>
    </source>
</evidence>
<evidence type="ECO:0000313" key="2">
    <source>
        <dbReference type="Proteomes" id="UP001432128"/>
    </source>
</evidence>
<evidence type="ECO:0008006" key="3">
    <source>
        <dbReference type="Google" id="ProtNLM"/>
    </source>
</evidence>
<dbReference type="EMBL" id="CP108021">
    <property type="protein sequence ID" value="WUM19758.1"/>
    <property type="molecule type" value="Genomic_DNA"/>
</dbReference>
<gene>
    <name evidence="1" type="ORF">OG579_19000</name>
</gene>
<dbReference type="Proteomes" id="UP001432128">
    <property type="component" value="Chromosome"/>
</dbReference>
<protein>
    <recommendedName>
        <fullName evidence="3">Excreted virulence factor EspC, type VII ESX diderm</fullName>
    </recommendedName>
</protein>
<name>A0AAU4K0Y9_9NOCA</name>
<dbReference type="AlphaFoldDB" id="A0AAU4K0Y9"/>
<proteinExistence type="predicted"/>